<keyword evidence="6" id="KW-0100">Branched-chain amino acid biosynthesis</keyword>
<dbReference type="PROSITE" id="PS00165">
    <property type="entry name" value="DEHYDRATASE_SER_THR"/>
    <property type="match status" value="1"/>
</dbReference>
<name>A0A212J5A9_9PROT</name>
<dbReference type="InterPro" id="IPR005789">
    <property type="entry name" value="Thr_deHydtase_catblc"/>
</dbReference>
<protein>
    <recommendedName>
        <fullName evidence="10">L-serine dehydratase</fullName>
        <ecNumber evidence="4">4.3.1.17</ecNumber>
        <ecNumber evidence="5">4.3.1.19</ecNumber>
    </recommendedName>
</protein>
<dbReference type="InterPro" id="IPR036052">
    <property type="entry name" value="TrpB-like_PALP_sf"/>
</dbReference>
<comment type="cofactor">
    <cofactor evidence="1">
        <name>pyridoxal 5'-phosphate</name>
        <dbReference type="ChEBI" id="CHEBI:597326"/>
    </cofactor>
</comment>
<dbReference type="InterPro" id="IPR000634">
    <property type="entry name" value="Ser/Thr_deHydtase_PyrdxlP-BS"/>
</dbReference>
<evidence type="ECO:0000256" key="4">
    <source>
        <dbReference type="ARBA" id="ARBA00012093"/>
    </source>
</evidence>
<keyword evidence="8 13" id="KW-0456">Lyase</keyword>
<dbReference type="SUPFAM" id="SSF53686">
    <property type="entry name" value="Tryptophan synthase beta subunit-like PLP-dependent enzymes"/>
    <property type="match status" value="1"/>
</dbReference>
<evidence type="ECO:0000256" key="7">
    <source>
        <dbReference type="ARBA" id="ARBA00022898"/>
    </source>
</evidence>
<dbReference type="InterPro" id="IPR001926">
    <property type="entry name" value="TrpB-like_PALP"/>
</dbReference>
<gene>
    <name evidence="13" type="primary">tdcB</name>
    <name evidence="13" type="ORF">KL86APRO_10531</name>
</gene>
<accession>A0A212J5A9</accession>
<dbReference type="InterPro" id="IPR002912">
    <property type="entry name" value="ACT_dom"/>
</dbReference>
<dbReference type="EC" id="4.3.1.19" evidence="5"/>
<evidence type="ECO:0000259" key="12">
    <source>
        <dbReference type="PROSITE" id="PS51671"/>
    </source>
</evidence>
<dbReference type="GO" id="GO:0030170">
    <property type="term" value="F:pyridoxal phosphate binding"/>
    <property type="evidence" value="ECO:0007669"/>
    <property type="project" value="InterPro"/>
</dbReference>
<sequence>MTVSATATRPVDLDAVREAQRLLRGHVVRTPLVSAPALSDMTGVDVRLKLENLQITGAFKARGALNKLVSLPPAARRAGVIAVSAGNHAQGVALHAGRLGIPATIVMPVGTPMTKIQRTEALGATVVRYGESYSEAEEFALDYAEQKRLTLVHPFDDPLVIAGQGTIGLEILEDCPEVDAVIAPIGGGGLIAGVATAVTALKPQVVIDGVQAYTYAAMSGAISGFGGAIGGMTLAEGIAVKKPGALTRSICEALLRQIHTVDEGAIEQGVEVLFSSHKLIAEGAGAAPVAALLQNHARYAGKTVVLVISGGNIDPALLATILMRGLARDGRLSRLRIGIPDQPGSLARVTRIIGEAGANIVEVHHQRLFLDVSVKMTELDVLVETMGFDHVAALVQSLSAAGFPSRILSSSAQDGR</sequence>
<evidence type="ECO:0000313" key="13">
    <source>
        <dbReference type="EMBL" id="SBV94606.1"/>
    </source>
</evidence>
<dbReference type="Pfam" id="PF00291">
    <property type="entry name" value="PALP"/>
    <property type="match status" value="1"/>
</dbReference>
<reference evidence="13" key="1">
    <citation type="submission" date="2016-04" db="EMBL/GenBank/DDBJ databases">
        <authorList>
            <person name="Evans L.H."/>
            <person name="Alamgir A."/>
            <person name="Owens N."/>
            <person name="Weber N.D."/>
            <person name="Virtaneva K."/>
            <person name="Barbian K."/>
            <person name="Babar A."/>
            <person name="Rosenke K."/>
        </authorList>
    </citation>
    <scope>NUCLEOTIDE SEQUENCE</scope>
    <source>
        <strain evidence="13">86</strain>
    </source>
</reference>
<dbReference type="EC" id="4.3.1.17" evidence="4"/>
<dbReference type="Pfam" id="PF01842">
    <property type="entry name" value="ACT"/>
    <property type="match status" value="1"/>
</dbReference>
<dbReference type="EMBL" id="FLUO01000001">
    <property type="protein sequence ID" value="SBV94606.1"/>
    <property type="molecule type" value="Genomic_DNA"/>
</dbReference>
<dbReference type="NCBIfam" id="TIGR01127">
    <property type="entry name" value="ilvA_1Cterm"/>
    <property type="match status" value="1"/>
</dbReference>
<evidence type="ECO:0000256" key="3">
    <source>
        <dbReference type="ARBA" id="ARBA00010869"/>
    </source>
</evidence>
<dbReference type="GO" id="GO:0006567">
    <property type="term" value="P:L-threonine catabolic process"/>
    <property type="evidence" value="ECO:0007669"/>
    <property type="project" value="InterPro"/>
</dbReference>
<evidence type="ECO:0000256" key="9">
    <source>
        <dbReference type="ARBA" id="ARBA00025594"/>
    </source>
</evidence>
<dbReference type="CDD" id="cd04886">
    <property type="entry name" value="ACT_ThrD-II-like"/>
    <property type="match status" value="1"/>
</dbReference>
<comment type="function">
    <text evidence="9">Catalyzes the anaerobic formation of alpha-ketobutyrate and ammonia from threonine in a two-step reaction. The first step involved a dehydration of threonine and a production of enamine intermediates (aminocrotonate), which tautomerizes to its imine form (iminobutyrate). Both intermediates are unstable and short-lived. The second step is the nonenzymatic hydrolysis of the enamine/imine intermediates to form 2-ketobutyrate and free ammonia. In the low water environment of the cell, the second step is accelerated by RidA. TdcB also dehydrates serine to yield pyruvate via analogous enamine/imine intermediates.</text>
</comment>
<feature type="domain" description="ACT" evidence="12">
    <location>
        <begin position="334"/>
        <end position="413"/>
    </location>
</feature>
<dbReference type="InterPro" id="IPR044561">
    <property type="entry name" value="ACT_ThrD-II-like"/>
</dbReference>
<dbReference type="UniPathway" id="UPA00047">
    <property type="reaction ID" value="UER00054"/>
</dbReference>
<keyword evidence="6" id="KW-0412">Isoleucine biosynthesis</keyword>
<evidence type="ECO:0000256" key="10">
    <source>
        <dbReference type="ARBA" id="ARBA00031418"/>
    </source>
</evidence>
<dbReference type="FunFam" id="3.40.50.1100:FF:000005">
    <property type="entry name" value="Threonine dehydratase catabolic"/>
    <property type="match status" value="1"/>
</dbReference>
<dbReference type="CDD" id="cd01562">
    <property type="entry name" value="Thr-dehyd"/>
    <property type="match status" value="1"/>
</dbReference>
<dbReference type="NCBIfam" id="NF005600">
    <property type="entry name" value="PRK07334.1"/>
    <property type="match status" value="1"/>
</dbReference>
<dbReference type="GO" id="GO:0004794">
    <property type="term" value="F:threonine deaminase activity"/>
    <property type="evidence" value="ECO:0007669"/>
    <property type="project" value="UniProtKB-EC"/>
</dbReference>
<keyword evidence="7" id="KW-0663">Pyridoxal phosphate</keyword>
<dbReference type="InterPro" id="IPR045865">
    <property type="entry name" value="ACT-like_dom_sf"/>
</dbReference>
<evidence type="ECO:0000256" key="8">
    <source>
        <dbReference type="ARBA" id="ARBA00023239"/>
    </source>
</evidence>
<dbReference type="PANTHER" id="PTHR48078">
    <property type="entry name" value="THREONINE DEHYDRATASE, MITOCHONDRIAL-RELATED"/>
    <property type="match status" value="1"/>
</dbReference>
<dbReference type="GO" id="GO:0009097">
    <property type="term" value="P:isoleucine biosynthetic process"/>
    <property type="evidence" value="ECO:0007669"/>
    <property type="project" value="UniProtKB-UniPathway"/>
</dbReference>
<dbReference type="GO" id="GO:0003941">
    <property type="term" value="F:L-serine ammonia-lyase activity"/>
    <property type="evidence" value="ECO:0007669"/>
    <property type="project" value="UniProtKB-EC"/>
</dbReference>
<evidence type="ECO:0000256" key="1">
    <source>
        <dbReference type="ARBA" id="ARBA00001933"/>
    </source>
</evidence>
<evidence type="ECO:0000256" key="11">
    <source>
        <dbReference type="ARBA" id="ARBA00049406"/>
    </source>
</evidence>
<proteinExistence type="inferred from homology"/>
<dbReference type="PANTHER" id="PTHR48078:SF6">
    <property type="entry name" value="L-THREONINE DEHYDRATASE CATABOLIC TDCB"/>
    <property type="match status" value="1"/>
</dbReference>
<dbReference type="AlphaFoldDB" id="A0A212J5A9"/>
<dbReference type="PROSITE" id="PS51671">
    <property type="entry name" value="ACT"/>
    <property type="match status" value="1"/>
</dbReference>
<organism evidence="13">
    <name type="scientific">uncultured Alphaproteobacteria bacterium</name>
    <dbReference type="NCBI Taxonomy" id="91750"/>
    <lineage>
        <taxon>Bacteria</taxon>
        <taxon>Pseudomonadati</taxon>
        <taxon>Pseudomonadota</taxon>
        <taxon>Alphaproteobacteria</taxon>
        <taxon>environmental samples</taxon>
    </lineage>
</organism>
<comment type="pathway">
    <text evidence="2">Amino-acid biosynthesis; L-isoleucine biosynthesis; 2-oxobutanoate from L-threonine: step 1/1.</text>
</comment>
<comment type="catalytic activity">
    <reaction evidence="11">
        <text>L-serine = pyruvate + NH4(+)</text>
        <dbReference type="Rhea" id="RHEA:19169"/>
        <dbReference type="ChEBI" id="CHEBI:15361"/>
        <dbReference type="ChEBI" id="CHEBI:28938"/>
        <dbReference type="ChEBI" id="CHEBI:33384"/>
        <dbReference type="EC" id="4.3.1.17"/>
    </reaction>
</comment>
<evidence type="ECO:0000256" key="2">
    <source>
        <dbReference type="ARBA" id="ARBA00004810"/>
    </source>
</evidence>
<dbReference type="Gene3D" id="3.40.50.1100">
    <property type="match status" value="2"/>
</dbReference>
<dbReference type="GO" id="GO:0006565">
    <property type="term" value="P:L-serine catabolic process"/>
    <property type="evidence" value="ECO:0007669"/>
    <property type="project" value="TreeGrafter"/>
</dbReference>
<evidence type="ECO:0000256" key="5">
    <source>
        <dbReference type="ARBA" id="ARBA00012096"/>
    </source>
</evidence>
<dbReference type="InterPro" id="IPR050147">
    <property type="entry name" value="Ser/Thr_Dehydratase"/>
</dbReference>
<evidence type="ECO:0000256" key="6">
    <source>
        <dbReference type="ARBA" id="ARBA00022624"/>
    </source>
</evidence>
<dbReference type="SUPFAM" id="SSF55021">
    <property type="entry name" value="ACT-like"/>
    <property type="match status" value="1"/>
</dbReference>
<comment type="similarity">
    <text evidence="3">Belongs to the serine/threonine dehydratase family.</text>
</comment>
<keyword evidence="6" id="KW-0028">Amino-acid biosynthesis</keyword>